<reference evidence="3" key="1">
    <citation type="submission" date="2016-10" db="EMBL/GenBank/DDBJ databases">
        <authorList>
            <person name="Varghese N."/>
        </authorList>
    </citation>
    <scope>NUCLEOTIDE SEQUENCE [LARGE SCALE GENOMIC DNA]</scope>
    <source>
        <strain evidence="3">92MFCol6.1</strain>
    </source>
</reference>
<accession>A0A1W1H1X0</accession>
<evidence type="ECO:0000313" key="3">
    <source>
        <dbReference type="Proteomes" id="UP000191133"/>
    </source>
</evidence>
<evidence type="ECO:0008006" key="4">
    <source>
        <dbReference type="Google" id="ProtNLM"/>
    </source>
</evidence>
<sequence>MNRMQSLCLRYMGIASVALWVTACKVPEDPQVPDPNAAESILPGITVLQNATELDTAQAAQPSQPFSLCNLESLDNHPFGAEPYYVPATPGNVELGGWMGASAAGELSRSPMVILKQEGGARTWTIPITYNTPRPDVAADRGIPALRRGGFRVLMDLSTLPPGVYHVLLGDGIQFNCDNGRRLKF</sequence>
<evidence type="ECO:0000313" key="2">
    <source>
        <dbReference type="EMBL" id="SLM25548.1"/>
    </source>
</evidence>
<evidence type="ECO:0000256" key="1">
    <source>
        <dbReference type="SAM" id="SignalP"/>
    </source>
</evidence>
<gene>
    <name evidence="2" type="ORF">SAMN04488690_3299</name>
</gene>
<dbReference type="AlphaFoldDB" id="A0A1W1H1X0"/>
<keyword evidence="1" id="KW-0732">Signal</keyword>
<feature type="signal peptide" evidence="1">
    <location>
        <begin position="1"/>
        <end position="20"/>
    </location>
</feature>
<dbReference type="RefSeq" id="WP_139784972.1">
    <property type="nucleotide sequence ID" value="NZ_FWEU01000004.1"/>
</dbReference>
<dbReference type="EMBL" id="FWEU01000004">
    <property type="protein sequence ID" value="SLM25548.1"/>
    <property type="molecule type" value="Genomic_DNA"/>
</dbReference>
<dbReference type="Proteomes" id="UP000191133">
    <property type="component" value="Unassembled WGS sequence"/>
</dbReference>
<protein>
    <recommendedName>
        <fullName evidence="4">Lipoprotein</fullName>
    </recommendedName>
</protein>
<feature type="chain" id="PRO_5012348138" description="Lipoprotein" evidence="1">
    <location>
        <begin position="21"/>
        <end position="185"/>
    </location>
</feature>
<dbReference type="PROSITE" id="PS51257">
    <property type="entry name" value="PROKAR_LIPOPROTEIN"/>
    <property type="match status" value="1"/>
</dbReference>
<organism evidence="2 3">
    <name type="scientific">Stenotrophomonas indicatrix</name>
    <dbReference type="NCBI Taxonomy" id="2045451"/>
    <lineage>
        <taxon>Bacteria</taxon>
        <taxon>Pseudomonadati</taxon>
        <taxon>Pseudomonadota</taxon>
        <taxon>Gammaproteobacteria</taxon>
        <taxon>Lysobacterales</taxon>
        <taxon>Lysobacteraceae</taxon>
        <taxon>Stenotrophomonas</taxon>
    </lineage>
</organism>
<proteinExistence type="predicted"/>
<name>A0A1W1H1X0_9GAMM</name>